<name>A0AB39WV67_9PSED</name>
<organism evidence="2">
    <name type="scientific">Pseudomonas sp. WC2401</name>
    <dbReference type="NCBI Taxonomy" id="3234143"/>
    <lineage>
        <taxon>Bacteria</taxon>
        <taxon>Pseudomonadati</taxon>
        <taxon>Pseudomonadota</taxon>
        <taxon>Gammaproteobacteria</taxon>
        <taxon>Pseudomonadales</taxon>
        <taxon>Pseudomonadaceae</taxon>
        <taxon>Pseudomonas</taxon>
    </lineage>
</organism>
<gene>
    <name evidence="2" type="ORF">AB3G35_20155</name>
</gene>
<dbReference type="Gene3D" id="3.40.50.1820">
    <property type="entry name" value="alpha/beta hydrolase"/>
    <property type="match status" value="1"/>
</dbReference>
<dbReference type="RefSeq" id="WP_340078837.1">
    <property type="nucleotide sequence ID" value="NZ_CP165623.1"/>
</dbReference>
<dbReference type="PANTHER" id="PTHR43194:SF2">
    <property type="entry name" value="PEROXISOMAL MEMBRANE PROTEIN LPX1"/>
    <property type="match status" value="1"/>
</dbReference>
<dbReference type="AlphaFoldDB" id="A0AB39WV67"/>
<feature type="domain" description="Serine aminopeptidase S33" evidence="1">
    <location>
        <begin position="26"/>
        <end position="117"/>
    </location>
</feature>
<evidence type="ECO:0000313" key="2">
    <source>
        <dbReference type="EMBL" id="XDV05353.1"/>
    </source>
</evidence>
<evidence type="ECO:0000259" key="1">
    <source>
        <dbReference type="Pfam" id="PF12146"/>
    </source>
</evidence>
<protein>
    <submittedName>
        <fullName evidence="2">Alpha/beta hydrolase</fullName>
    </submittedName>
</protein>
<accession>A0AB39WV67</accession>
<reference evidence="2" key="1">
    <citation type="submission" date="2024-07" db="EMBL/GenBank/DDBJ databases">
        <authorList>
            <person name="Biller S.J."/>
        </authorList>
    </citation>
    <scope>NUCLEOTIDE SEQUENCE</scope>
    <source>
        <strain evidence="2">WC2401</strain>
    </source>
</reference>
<proteinExistence type="predicted"/>
<dbReference type="GO" id="GO:0016787">
    <property type="term" value="F:hydrolase activity"/>
    <property type="evidence" value="ECO:0007669"/>
    <property type="project" value="UniProtKB-KW"/>
</dbReference>
<dbReference type="InterPro" id="IPR029058">
    <property type="entry name" value="AB_hydrolase_fold"/>
</dbReference>
<dbReference type="InterPro" id="IPR050228">
    <property type="entry name" value="Carboxylesterase_BioH"/>
</dbReference>
<sequence>MTRLIEDFMVRCGTAHLRGQRWHCNSPKRTVLLIHGAGTSSSKGFHSLQTYLNSHSVETIAFDFLGHGHTGGNLQHSSLERRTEQALAVIHKLDLQEGLNIMGFSMGAHNALHIASQISVARLGLAIPAIYSEKAETLKFGPSFSSCIRQYRSWEHSKCFSIIQHFKGKLLIISAEKDMIIPAEIPCKLIEYAQNCLAAEHHCIRQAGHDLETHFSKYPHSRHLALNSILRWIT</sequence>
<dbReference type="Pfam" id="PF12146">
    <property type="entry name" value="Hydrolase_4"/>
    <property type="match status" value="1"/>
</dbReference>
<dbReference type="EMBL" id="CP165623">
    <property type="protein sequence ID" value="XDV05353.1"/>
    <property type="molecule type" value="Genomic_DNA"/>
</dbReference>
<dbReference type="InterPro" id="IPR022742">
    <property type="entry name" value="Hydrolase_4"/>
</dbReference>
<dbReference type="SUPFAM" id="SSF53474">
    <property type="entry name" value="alpha/beta-Hydrolases"/>
    <property type="match status" value="1"/>
</dbReference>
<dbReference type="PANTHER" id="PTHR43194">
    <property type="entry name" value="HYDROLASE ALPHA/BETA FOLD FAMILY"/>
    <property type="match status" value="1"/>
</dbReference>
<keyword evidence="2" id="KW-0378">Hydrolase</keyword>